<accession>A0A845U876</accession>
<dbReference type="AlphaFoldDB" id="A0A845U876"/>
<dbReference type="Pfam" id="PF07238">
    <property type="entry name" value="PilZ"/>
    <property type="match status" value="1"/>
</dbReference>
<gene>
    <name evidence="2" type="ORF">GL267_03350</name>
</gene>
<dbReference type="Gene3D" id="2.40.10.220">
    <property type="entry name" value="predicted glycosyltransferase like domains"/>
    <property type="match status" value="1"/>
</dbReference>
<name>A0A845U876_9PROT</name>
<dbReference type="RefSeq" id="WP_163096536.1">
    <property type="nucleotide sequence ID" value="NZ_CP127523.1"/>
</dbReference>
<comment type="caution">
    <text evidence="2">The sequence shown here is derived from an EMBL/GenBank/DDBJ whole genome shotgun (WGS) entry which is preliminary data.</text>
</comment>
<evidence type="ECO:0000313" key="2">
    <source>
        <dbReference type="EMBL" id="NDU41715.1"/>
    </source>
</evidence>
<evidence type="ECO:0000259" key="1">
    <source>
        <dbReference type="Pfam" id="PF07238"/>
    </source>
</evidence>
<feature type="domain" description="PilZ" evidence="1">
    <location>
        <begin position="14"/>
        <end position="103"/>
    </location>
</feature>
<proteinExistence type="predicted"/>
<dbReference type="GO" id="GO:0035438">
    <property type="term" value="F:cyclic-di-GMP binding"/>
    <property type="evidence" value="ECO:0007669"/>
    <property type="project" value="InterPro"/>
</dbReference>
<dbReference type="InterPro" id="IPR009875">
    <property type="entry name" value="PilZ_domain"/>
</dbReference>
<protein>
    <submittedName>
        <fullName evidence="2">Pilus assembly protein PilZ</fullName>
    </submittedName>
</protein>
<organism evidence="2">
    <name type="scientific">Acidithiobacillus ferrianus</name>
    <dbReference type="NCBI Taxonomy" id="2678518"/>
    <lineage>
        <taxon>Bacteria</taxon>
        <taxon>Pseudomonadati</taxon>
        <taxon>Pseudomonadota</taxon>
        <taxon>Acidithiobacillia</taxon>
        <taxon>Acidithiobacillales</taxon>
        <taxon>Acidithiobacillaceae</taxon>
        <taxon>Acidithiobacillus</taxon>
    </lineage>
</organism>
<sequence length="118" mass="12519">MEAQNETGGAAKALSVVLRDAAAVQRYYMPHIKGGGVLVETPNLLPMGSEVLLMISLPDGQPRAPVMGKVVWVMPPDNREGRPPAIGIQFVNDRSGVMIRIQNALSGLPKGGGEVLTF</sequence>
<dbReference type="EMBL" id="WNJL01000014">
    <property type="protein sequence ID" value="NDU41715.1"/>
    <property type="molecule type" value="Genomic_DNA"/>
</dbReference>
<reference evidence="2" key="1">
    <citation type="submission" date="2019-11" db="EMBL/GenBank/DDBJ databases">
        <title>Acidithiobacillus ferrianus sp. nov.: a facultatively anaerobic and extremely acidophilic chemolithoautotroph.</title>
        <authorList>
            <person name="Norris P.R."/>
            <person name="Falagan C."/>
            <person name="Moya-Beltran A."/>
            <person name="Castro M."/>
            <person name="Quatrini R."/>
            <person name="Johnson D.B."/>
        </authorList>
    </citation>
    <scope>NUCLEOTIDE SEQUENCE [LARGE SCALE GENOMIC DNA]</scope>
    <source>
        <strain evidence="2">MG</strain>
    </source>
</reference>